<proteinExistence type="predicted"/>
<keyword evidence="5" id="KW-0812">Transmembrane</keyword>
<evidence type="ECO:0000256" key="5">
    <source>
        <dbReference type="ARBA" id="ARBA00022692"/>
    </source>
</evidence>
<protein>
    <recommendedName>
        <fullName evidence="10">Amino acid transporter transmembrane domain-containing protein</fullName>
    </recommendedName>
</protein>
<comment type="caution">
    <text evidence="8">The sequence shown here is derived from an EMBL/GenBank/DDBJ whole genome shotgun (WGS) entry which is preliminary data.</text>
</comment>
<sequence>MKTAIPTHMVAALFLSSASNAFRNGRIPPLSRTALEYKSSSSLEGDERRRIARQIEQMSSSPISYNDNVGRSQRTSLSVATLEGSEIFPNRADRASLIPNINIPAVTRGNLDDVTKVLSASCLVIGNTVGSSMFVLPEAVGGVGLAWGSVIFFGLYIYNLISGLLLADVAISLHESSECEVPSSF</sequence>
<evidence type="ECO:0000256" key="4">
    <source>
        <dbReference type="ARBA" id="ARBA00022519"/>
    </source>
</evidence>
<accession>A0ABD3NEV0</accession>
<keyword evidence="2" id="KW-0813">Transport</keyword>
<evidence type="ECO:0000256" key="6">
    <source>
        <dbReference type="ARBA" id="ARBA00022989"/>
    </source>
</evidence>
<keyword evidence="7" id="KW-0472">Membrane</keyword>
<dbReference type="Proteomes" id="UP001530315">
    <property type="component" value="Unassembled WGS sequence"/>
</dbReference>
<evidence type="ECO:0000256" key="1">
    <source>
        <dbReference type="ARBA" id="ARBA00004429"/>
    </source>
</evidence>
<dbReference type="Pfam" id="PF03222">
    <property type="entry name" value="Trp_Tyr_perm"/>
    <property type="match status" value="1"/>
</dbReference>
<comment type="subcellular location">
    <subcellularLocation>
        <location evidence="1">Cell inner membrane</location>
        <topology evidence="1">Multi-pass membrane protein</topology>
    </subcellularLocation>
</comment>
<dbReference type="AlphaFoldDB" id="A0ABD3NEV0"/>
<dbReference type="InterPro" id="IPR018227">
    <property type="entry name" value="Amino_acid_transport_2"/>
</dbReference>
<name>A0ABD3NEV0_9STRA</name>
<evidence type="ECO:0000256" key="3">
    <source>
        <dbReference type="ARBA" id="ARBA00022475"/>
    </source>
</evidence>
<keyword evidence="6" id="KW-1133">Transmembrane helix</keyword>
<evidence type="ECO:0000313" key="8">
    <source>
        <dbReference type="EMBL" id="KAL3773332.1"/>
    </source>
</evidence>
<keyword evidence="9" id="KW-1185">Reference proteome</keyword>
<reference evidence="8 9" key="1">
    <citation type="submission" date="2024-10" db="EMBL/GenBank/DDBJ databases">
        <title>Updated reference genomes for cyclostephanoid diatoms.</title>
        <authorList>
            <person name="Roberts W.R."/>
            <person name="Alverson A.J."/>
        </authorList>
    </citation>
    <scope>NUCLEOTIDE SEQUENCE [LARGE SCALE GENOMIC DNA]</scope>
    <source>
        <strain evidence="8 9">AJA276-08</strain>
    </source>
</reference>
<keyword evidence="4" id="KW-0997">Cell inner membrane</keyword>
<evidence type="ECO:0000256" key="7">
    <source>
        <dbReference type="ARBA" id="ARBA00023136"/>
    </source>
</evidence>
<organism evidence="8 9">
    <name type="scientific">Stephanodiscus triporus</name>
    <dbReference type="NCBI Taxonomy" id="2934178"/>
    <lineage>
        <taxon>Eukaryota</taxon>
        <taxon>Sar</taxon>
        <taxon>Stramenopiles</taxon>
        <taxon>Ochrophyta</taxon>
        <taxon>Bacillariophyta</taxon>
        <taxon>Coscinodiscophyceae</taxon>
        <taxon>Thalassiosirophycidae</taxon>
        <taxon>Stephanodiscales</taxon>
        <taxon>Stephanodiscaceae</taxon>
        <taxon>Stephanodiscus</taxon>
    </lineage>
</organism>
<evidence type="ECO:0000256" key="2">
    <source>
        <dbReference type="ARBA" id="ARBA00022448"/>
    </source>
</evidence>
<dbReference type="GO" id="GO:0005886">
    <property type="term" value="C:plasma membrane"/>
    <property type="evidence" value="ECO:0007669"/>
    <property type="project" value="UniProtKB-SubCell"/>
</dbReference>
<keyword evidence="3" id="KW-1003">Cell membrane</keyword>
<gene>
    <name evidence="8" type="ORF">ACHAW5_010009</name>
</gene>
<dbReference type="EMBL" id="JALLAZ020001538">
    <property type="protein sequence ID" value="KAL3773332.1"/>
    <property type="molecule type" value="Genomic_DNA"/>
</dbReference>
<evidence type="ECO:0008006" key="10">
    <source>
        <dbReference type="Google" id="ProtNLM"/>
    </source>
</evidence>
<evidence type="ECO:0000313" key="9">
    <source>
        <dbReference type="Proteomes" id="UP001530315"/>
    </source>
</evidence>